<evidence type="ECO:0008006" key="4">
    <source>
        <dbReference type="Google" id="ProtNLM"/>
    </source>
</evidence>
<keyword evidence="1" id="KW-0812">Transmembrane</keyword>
<name>A0ABS5EM94_9PROT</name>
<dbReference type="EMBL" id="JAAEDI010000025">
    <property type="protein sequence ID" value="MBR0652151.1"/>
    <property type="molecule type" value="Genomic_DNA"/>
</dbReference>
<protein>
    <recommendedName>
        <fullName evidence="4">Transmembrane protein (PGPGW)</fullName>
    </recommendedName>
</protein>
<accession>A0ABS5EM94</accession>
<keyword evidence="3" id="KW-1185">Reference proteome</keyword>
<dbReference type="RefSeq" id="WP_211870869.1">
    <property type="nucleotide sequence ID" value="NZ_JAAEDI010000025.1"/>
</dbReference>
<evidence type="ECO:0000313" key="3">
    <source>
        <dbReference type="Proteomes" id="UP000698752"/>
    </source>
</evidence>
<feature type="transmembrane region" description="Helical" evidence="1">
    <location>
        <begin position="16"/>
        <end position="47"/>
    </location>
</feature>
<proteinExistence type="predicted"/>
<evidence type="ECO:0000313" key="2">
    <source>
        <dbReference type="EMBL" id="MBR0652151.1"/>
    </source>
</evidence>
<comment type="caution">
    <text evidence="2">The sequence shown here is derived from an EMBL/GenBank/DDBJ whole genome shotgun (WGS) entry which is preliminary data.</text>
</comment>
<keyword evidence="1" id="KW-0472">Membrane</keyword>
<gene>
    <name evidence="2" type="ORF">GXW78_21020</name>
</gene>
<organism evidence="2 3">
    <name type="scientific">Neoroseomonas terrae</name>
    <dbReference type="NCBI Taxonomy" id="424799"/>
    <lineage>
        <taxon>Bacteria</taxon>
        <taxon>Pseudomonadati</taxon>
        <taxon>Pseudomonadota</taxon>
        <taxon>Alphaproteobacteria</taxon>
        <taxon>Acetobacterales</taxon>
        <taxon>Acetobacteraceae</taxon>
        <taxon>Neoroseomonas</taxon>
    </lineage>
</organism>
<dbReference type="Proteomes" id="UP000698752">
    <property type="component" value="Unassembled WGS sequence"/>
</dbReference>
<reference evidence="3" key="1">
    <citation type="journal article" date="2021" name="Syst. Appl. Microbiol.">
        <title>Roseomonas hellenica sp. nov., isolated from roots of wild-growing Alkanna tinctoria.</title>
        <authorList>
            <person name="Rat A."/>
            <person name="Naranjo H.D."/>
            <person name="Lebbe L."/>
            <person name="Cnockaert M."/>
            <person name="Krigas N."/>
            <person name="Grigoriadou K."/>
            <person name="Maloupa E."/>
            <person name="Willems A."/>
        </authorList>
    </citation>
    <scope>NUCLEOTIDE SEQUENCE [LARGE SCALE GENOMIC DNA]</scope>
    <source>
        <strain evidence="3">LMG 31159</strain>
    </source>
</reference>
<sequence length="97" mass="11009">MSVGMVILRPSRSRKLTGWCCLGLGAAGLVLPFLQGFLFLALGVFVLRDQHIWAARRWGWVEGRWPHHVSRIEAMEASFGRRCAGAAERMRRLFNRG</sequence>
<evidence type="ECO:0000256" key="1">
    <source>
        <dbReference type="SAM" id="Phobius"/>
    </source>
</evidence>
<keyword evidence="1" id="KW-1133">Transmembrane helix</keyword>